<evidence type="ECO:0000313" key="3">
    <source>
        <dbReference type="EMBL" id="KAL1521333.1"/>
    </source>
</evidence>
<feature type="compositionally biased region" description="Pro residues" evidence="1">
    <location>
        <begin position="329"/>
        <end position="339"/>
    </location>
</feature>
<feature type="region of interest" description="Disordered" evidence="1">
    <location>
        <begin position="304"/>
        <end position="341"/>
    </location>
</feature>
<dbReference type="InterPro" id="IPR003018">
    <property type="entry name" value="GAF"/>
</dbReference>
<dbReference type="AlphaFoldDB" id="A0AB34JK20"/>
<keyword evidence="4" id="KW-1185">Reference proteome</keyword>
<evidence type="ECO:0000259" key="2">
    <source>
        <dbReference type="Pfam" id="PF01590"/>
    </source>
</evidence>
<comment type="caution">
    <text evidence="3">The sequence shown here is derived from an EMBL/GenBank/DDBJ whole genome shotgun (WGS) entry which is preliminary data.</text>
</comment>
<name>A0AB34JK20_PRYPA</name>
<protein>
    <recommendedName>
        <fullName evidence="2">GAF domain-containing protein</fullName>
    </recommendedName>
</protein>
<evidence type="ECO:0000313" key="4">
    <source>
        <dbReference type="Proteomes" id="UP001515480"/>
    </source>
</evidence>
<feature type="domain" description="GAF" evidence="2">
    <location>
        <begin position="150"/>
        <end position="284"/>
    </location>
</feature>
<feature type="compositionally biased region" description="Low complexity" evidence="1">
    <location>
        <begin position="310"/>
        <end position="321"/>
    </location>
</feature>
<feature type="region of interest" description="Disordered" evidence="1">
    <location>
        <begin position="420"/>
        <end position="522"/>
    </location>
</feature>
<dbReference type="SUPFAM" id="SSF55781">
    <property type="entry name" value="GAF domain-like"/>
    <property type="match status" value="1"/>
</dbReference>
<organism evidence="3 4">
    <name type="scientific">Prymnesium parvum</name>
    <name type="common">Toxic golden alga</name>
    <dbReference type="NCBI Taxonomy" id="97485"/>
    <lineage>
        <taxon>Eukaryota</taxon>
        <taxon>Haptista</taxon>
        <taxon>Haptophyta</taxon>
        <taxon>Prymnesiophyceae</taxon>
        <taxon>Prymnesiales</taxon>
        <taxon>Prymnesiaceae</taxon>
        <taxon>Prymnesium</taxon>
    </lineage>
</organism>
<dbReference type="Pfam" id="PF01590">
    <property type="entry name" value="GAF"/>
    <property type="match status" value="1"/>
</dbReference>
<feature type="region of interest" description="Disordered" evidence="1">
    <location>
        <begin position="372"/>
        <end position="393"/>
    </location>
</feature>
<dbReference type="InterPro" id="IPR029016">
    <property type="entry name" value="GAF-like_dom_sf"/>
</dbReference>
<evidence type="ECO:0000256" key="1">
    <source>
        <dbReference type="SAM" id="MobiDB-lite"/>
    </source>
</evidence>
<proteinExistence type="predicted"/>
<dbReference type="Gene3D" id="3.30.450.40">
    <property type="match status" value="1"/>
</dbReference>
<dbReference type="EMBL" id="JBGBPQ010000007">
    <property type="protein sequence ID" value="KAL1521333.1"/>
    <property type="molecule type" value="Genomic_DNA"/>
</dbReference>
<accession>A0AB34JK20</accession>
<sequence>MTLMPPAEEGKTSLPTIRQANDLQRRTADLGSAKLQFDHQSHPQQEPCWRLQKLRKQKSPRLLPTNGTLLTSREISELVGKSDDEVLETLLDDRLSASTFIEYLQQHHGTPQRLLPWLHTLTALVVKVGLLLESTRFLSCDLTLAKVLMHMQTSARALCGARRALGFIVSHQEATVTRVNDKGEVVAESRESLATGTSFAAHCARAGEPLLVGPPGTPQRNVLHLNVDSGSGCRPETSLCVPCLDHAGRVLAVIQVIDRIGNGSFGREQVLLLQRFSVQCGISLRDAGCGVPAVAASGEAVAAAHREATSPRSPRSQSPRARSIKGRMPPKPAPAPLRKPPTATIGIQCDLILAPLLNTGQLPRSDSLTQLLSAQPTPRGPSPRADTAVEGTPRPAEVGVALLVDRDAIARSSYAVVPPAGGGAPATDGHLTVRLPQPETTANGDDEPESAHDNGEQLDLPAASSEQQVEPAPLAENHALPEISTMKTPPGNMEFSGEHAADSGLSEDTVRVDTNLVEPSLE</sequence>
<gene>
    <name evidence="3" type="ORF">AB1Y20_021000</name>
</gene>
<reference evidence="3 4" key="1">
    <citation type="journal article" date="2024" name="Science">
        <title>Giant polyketide synthase enzymes in the biosynthesis of giant marine polyether toxins.</title>
        <authorList>
            <person name="Fallon T.R."/>
            <person name="Shende V.V."/>
            <person name="Wierzbicki I.H."/>
            <person name="Pendleton A.L."/>
            <person name="Watervoot N.F."/>
            <person name="Auber R.P."/>
            <person name="Gonzalez D.J."/>
            <person name="Wisecaver J.H."/>
            <person name="Moore B.S."/>
        </authorList>
    </citation>
    <scope>NUCLEOTIDE SEQUENCE [LARGE SCALE GENOMIC DNA]</scope>
    <source>
        <strain evidence="3 4">12B1</strain>
    </source>
</reference>
<dbReference type="Proteomes" id="UP001515480">
    <property type="component" value="Unassembled WGS sequence"/>
</dbReference>